<dbReference type="Proteomes" id="UP000011721">
    <property type="component" value="Chromosome"/>
</dbReference>
<dbReference type="AlphaFoldDB" id="M1NG91"/>
<gene>
    <name evidence="3" type="ordered locus">UWK_02131</name>
</gene>
<feature type="transmembrane region" description="Helical" evidence="1">
    <location>
        <begin position="49"/>
        <end position="70"/>
    </location>
</feature>
<evidence type="ECO:0000313" key="3">
    <source>
        <dbReference type="EMBL" id="AGF78674.1"/>
    </source>
</evidence>
<dbReference type="HOGENOM" id="CLU_089995_0_0_7"/>
<feature type="domain" description="Flavinylation-associated cytochrome" evidence="2">
    <location>
        <begin position="6"/>
        <end position="72"/>
    </location>
</feature>
<dbReference type="EMBL" id="CP003985">
    <property type="protein sequence ID" value="AGF78674.1"/>
    <property type="molecule type" value="Genomic_DNA"/>
</dbReference>
<sequence>MNIRKITSMTMFVSFILLVLTSVILYIVPQGRIAYWADWHLWGLTKVEWGNLHINLGFLFLFAGLLHMYYNWAPIKAYMKNKSRELKVFTPSFNVAVLISLVVGVGTYFEIPPMSTVINFGESIKDKAAETYGEPPYGHAELSSLKLFTKKQNLDLDGAMDLLRKAGVQFSDSSDTLAVIAAANKISPQAVYSVIKSATMEIESTGAVDFPDSPMPGFGNKTLAALCSEYDLMFQLIRRGLAQKGVKAEAEMTIKEIAAANDTEPMAIFEVLHEIVNEKKDI</sequence>
<keyword evidence="1" id="KW-1133">Transmembrane helix</keyword>
<dbReference type="eggNOG" id="ENOG502Z9T8">
    <property type="taxonomic scope" value="Bacteria"/>
</dbReference>
<dbReference type="STRING" id="1167006.UWK_02131"/>
<dbReference type="InterPro" id="IPR025517">
    <property type="entry name" value="DUF4405"/>
</dbReference>
<keyword evidence="1" id="KW-0472">Membrane</keyword>
<evidence type="ECO:0000313" key="4">
    <source>
        <dbReference type="Proteomes" id="UP000011721"/>
    </source>
</evidence>
<name>M1NG91_DESSD</name>
<dbReference type="PATRIC" id="fig|1167006.5.peg.2319"/>
<evidence type="ECO:0000256" key="1">
    <source>
        <dbReference type="SAM" id="Phobius"/>
    </source>
</evidence>
<keyword evidence="1" id="KW-0812">Transmembrane</keyword>
<dbReference type="RefSeq" id="WP_015404364.1">
    <property type="nucleotide sequence ID" value="NC_020304.1"/>
</dbReference>
<proteinExistence type="predicted"/>
<evidence type="ECO:0000259" key="2">
    <source>
        <dbReference type="Pfam" id="PF14358"/>
    </source>
</evidence>
<keyword evidence="4" id="KW-1185">Reference proteome</keyword>
<dbReference type="KEGG" id="dsf:UWK_02131"/>
<accession>M1NG91</accession>
<protein>
    <recommendedName>
        <fullName evidence="2">Flavinylation-associated cytochrome domain-containing protein</fullName>
    </recommendedName>
</protein>
<dbReference type="Pfam" id="PF14358">
    <property type="entry name" value="DUF4405"/>
    <property type="match status" value="1"/>
</dbReference>
<organism evidence="3 4">
    <name type="scientific">Desulfocapsa sulfexigens (strain DSM 10523 / SB164P1)</name>
    <dbReference type="NCBI Taxonomy" id="1167006"/>
    <lineage>
        <taxon>Bacteria</taxon>
        <taxon>Pseudomonadati</taxon>
        <taxon>Thermodesulfobacteriota</taxon>
        <taxon>Desulfobulbia</taxon>
        <taxon>Desulfobulbales</taxon>
        <taxon>Desulfocapsaceae</taxon>
        <taxon>Desulfocapsa</taxon>
    </lineage>
</organism>
<feature type="transmembrane region" description="Helical" evidence="1">
    <location>
        <begin position="91"/>
        <end position="109"/>
    </location>
</feature>
<feature type="transmembrane region" description="Helical" evidence="1">
    <location>
        <begin position="12"/>
        <end position="29"/>
    </location>
</feature>
<reference evidence="4" key="1">
    <citation type="journal article" date="2013" name="Stand. Genomic Sci.">
        <title>Complete genome sequence of Desulfocapsa sulfexigens, a marine deltaproteobacterium specialized in disproportionating inorganic sulfur compounds.</title>
        <authorList>
            <person name="Finster K.W."/>
            <person name="Kjeldsen K.U."/>
            <person name="Kube M."/>
            <person name="Reinhardt R."/>
            <person name="Mussmann M."/>
            <person name="Amann R."/>
            <person name="Schreiber L."/>
        </authorList>
    </citation>
    <scope>NUCLEOTIDE SEQUENCE [LARGE SCALE GENOMIC DNA]</scope>
    <source>
        <strain evidence="4">DSM 10523 / SB164P1</strain>
    </source>
</reference>